<keyword evidence="2" id="KW-1185">Reference proteome</keyword>
<protein>
    <submittedName>
        <fullName evidence="1">Nitrous oxide reductase accessory protein NosL</fullName>
    </submittedName>
</protein>
<dbReference type="InterPro" id="IPR008719">
    <property type="entry name" value="N2O_reductase_NosL"/>
</dbReference>
<dbReference type="RefSeq" id="WP_255131907.1">
    <property type="nucleotide sequence ID" value="NZ_JANDBC010000001.1"/>
</dbReference>
<organism evidence="1 2">
    <name type="scientific">Gracilimonas sediminicola</name>
    <dbReference type="NCBI Taxonomy" id="2952158"/>
    <lineage>
        <taxon>Bacteria</taxon>
        <taxon>Pseudomonadati</taxon>
        <taxon>Balneolota</taxon>
        <taxon>Balneolia</taxon>
        <taxon>Balneolales</taxon>
        <taxon>Balneolaceae</taxon>
        <taxon>Gracilimonas</taxon>
    </lineage>
</organism>
<dbReference type="Pfam" id="PF05573">
    <property type="entry name" value="NosL"/>
    <property type="match status" value="1"/>
</dbReference>
<evidence type="ECO:0000313" key="2">
    <source>
        <dbReference type="Proteomes" id="UP001139125"/>
    </source>
</evidence>
<proteinExistence type="predicted"/>
<gene>
    <name evidence="1" type="ORF">NM125_00860</name>
</gene>
<dbReference type="PANTHER" id="PTHR41247">
    <property type="entry name" value="HTH-TYPE TRANSCRIPTIONAL REPRESSOR YCNK"/>
    <property type="match status" value="1"/>
</dbReference>
<comment type="caution">
    <text evidence="1">The sequence shown here is derived from an EMBL/GenBank/DDBJ whole genome shotgun (WGS) entry which is preliminary data.</text>
</comment>
<reference evidence="1" key="1">
    <citation type="submission" date="2022-06" db="EMBL/GenBank/DDBJ databases">
        <title>Gracilimonas sp. CAU 1638 isolated from sea sediment.</title>
        <authorList>
            <person name="Kim W."/>
        </authorList>
    </citation>
    <scope>NUCLEOTIDE SEQUENCE</scope>
    <source>
        <strain evidence="1">CAU 1638</strain>
    </source>
</reference>
<dbReference type="PROSITE" id="PS51257">
    <property type="entry name" value="PROKAR_LIPOPROTEIN"/>
    <property type="match status" value="1"/>
</dbReference>
<evidence type="ECO:0000313" key="1">
    <source>
        <dbReference type="EMBL" id="MCP9290124.1"/>
    </source>
</evidence>
<dbReference type="EMBL" id="JANDBC010000001">
    <property type="protein sequence ID" value="MCP9290124.1"/>
    <property type="molecule type" value="Genomic_DNA"/>
</dbReference>
<dbReference type="SUPFAM" id="SSF160387">
    <property type="entry name" value="NosL/MerB-like"/>
    <property type="match status" value="1"/>
</dbReference>
<accession>A0A9X2L0V5</accession>
<dbReference type="PANTHER" id="PTHR41247:SF1">
    <property type="entry name" value="HTH-TYPE TRANSCRIPTIONAL REPRESSOR YCNK"/>
    <property type="match status" value="1"/>
</dbReference>
<sequence length="159" mass="18004">MEFFKKTARIMFTIGLLFFAAGCSQEPVEIHYASDECSHCKMMITDNQFASQLVTEKGKALKFDAIECMAAYHQNNEKKEELNSAKLWVSNYEQPGMWLDATEASFVRSEVIKSPMGASLLALPSYEAAENHIQDKPGRVIAWEEVTQIRMNKGMGMHK</sequence>
<dbReference type="AlphaFoldDB" id="A0A9X2L0V5"/>
<dbReference type="Proteomes" id="UP001139125">
    <property type="component" value="Unassembled WGS sequence"/>
</dbReference>
<name>A0A9X2L0V5_9BACT</name>